<feature type="domain" description="DUF1543" evidence="1">
    <location>
        <begin position="104"/>
        <end position="156"/>
    </location>
</feature>
<evidence type="ECO:0000259" key="1">
    <source>
        <dbReference type="Pfam" id="PF07566"/>
    </source>
</evidence>
<dbReference type="EMBL" id="AP029170">
    <property type="protein sequence ID" value="BFD45865.1"/>
    <property type="molecule type" value="Genomic_DNA"/>
</dbReference>
<proteinExistence type="predicted"/>
<protein>
    <submittedName>
        <fullName evidence="2">DUF1543 domain-containing protein</fullName>
    </submittedName>
</protein>
<dbReference type="InterPro" id="IPR011440">
    <property type="entry name" value="DUF1543"/>
</dbReference>
<accession>A0AAT9G7U2</accession>
<feature type="domain" description="DUF1543" evidence="1">
    <location>
        <begin position="26"/>
        <end position="76"/>
    </location>
</feature>
<dbReference type="Pfam" id="PF07566">
    <property type="entry name" value="DUF1543"/>
    <property type="match status" value="2"/>
</dbReference>
<reference evidence="2" key="1">
    <citation type="submission" date="2024-01" db="EMBL/GenBank/DDBJ databases">
        <title>Sequencing the genomes of a sandfly, Sergentomyia squamirostris, and its two endosymbionts.</title>
        <authorList>
            <person name="Itokawa K."/>
            <person name="Sanjoba C."/>
        </authorList>
    </citation>
    <scope>NUCLEOTIDE SEQUENCE</scope>
    <source>
        <strain evidence="2">RiSSQ</strain>
    </source>
</reference>
<sequence length="177" mass="20341">MPYLQKFVFDSPMLCVFYLGGKVEGCNIEMHDVVFAVGKSDIEISQKIKSKWCGIKTSLHVDSWFILASLNGFDVKITEIKPQSSTNHLYFVNLGSYKKNFFGENHFITFVVAQLRSQAIEQARREVSKGTEMLHTDNIYDIDECIRITEVDNYHIALEYTGIKKKLSIINGYQQLK</sequence>
<gene>
    <name evidence="2" type="ORF">DMENIID0002_05110</name>
</gene>
<dbReference type="AlphaFoldDB" id="A0AAT9G7U2"/>
<evidence type="ECO:0000313" key="2">
    <source>
        <dbReference type="EMBL" id="BFD45865.1"/>
    </source>
</evidence>
<organism evidence="2">
    <name type="scientific">Candidatus Tisiphia endosymbiont of Sergentomyia squamirostris</name>
    <dbReference type="NCBI Taxonomy" id="3113639"/>
    <lineage>
        <taxon>Bacteria</taxon>
        <taxon>Pseudomonadati</taxon>
        <taxon>Pseudomonadota</taxon>
        <taxon>Alphaproteobacteria</taxon>
        <taxon>Rickettsiales</taxon>
        <taxon>Rickettsiaceae</taxon>
        <taxon>Rickettsieae</taxon>
        <taxon>Candidatus Tisiphia</taxon>
    </lineage>
</organism>
<dbReference type="Gene3D" id="3.10.20.10">
    <property type="match status" value="2"/>
</dbReference>
<name>A0AAT9G7U2_9RICK</name>